<reference evidence="17" key="2">
    <citation type="submission" date="2023-01" db="EMBL/GenBank/DDBJ databases">
        <authorList>
            <person name="Sun Q."/>
            <person name="Evtushenko L."/>
        </authorList>
    </citation>
    <scope>NUCLEOTIDE SEQUENCE</scope>
    <source>
        <strain evidence="17">VKM B-2748</strain>
    </source>
</reference>
<feature type="compositionally biased region" description="Polar residues" evidence="14">
    <location>
        <begin position="12"/>
        <end position="29"/>
    </location>
</feature>
<dbReference type="InterPro" id="IPR042099">
    <property type="entry name" value="ANL_N_sf"/>
</dbReference>
<evidence type="ECO:0000256" key="14">
    <source>
        <dbReference type="SAM" id="MobiDB-lite"/>
    </source>
</evidence>
<dbReference type="EMBL" id="BSFL01000001">
    <property type="protein sequence ID" value="GLK78859.1"/>
    <property type="molecule type" value="Genomic_DNA"/>
</dbReference>
<evidence type="ECO:0000256" key="2">
    <source>
        <dbReference type="ARBA" id="ARBA00006432"/>
    </source>
</evidence>
<keyword evidence="7" id="KW-0547">Nucleotide-binding</keyword>
<keyword evidence="8" id="KW-0067">ATP-binding</keyword>
<evidence type="ECO:0000256" key="3">
    <source>
        <dbReference type="ARBA" id="ARBA00022448"/>
    </source>
</evidence>
<dbReference type="InterPro" id="IPR045851">
    <property type="entry name" value="AMP-bd_C_sf"/>
</dbReference>
<dbReference type="AlphaFoldDB" id="A0A9W6JNB4"/>
<evidence type="ECO:0000256" key="6">
    <source>
        <dbReference type="ARBA" id="ARBA00022692"/>
    </source>
</evidence>
<feature type="region of interest" description="Disordered" evidence="14">
    <location>
        <begin position="1"/>
        <end position="38"/>
    </location>
</feature>
<protein>
    <submittedName>
        <fullName evidence="17">Long-chain-acyl-CoA synthetase</fullName>
    </submittedName>
</protein>
<dbReference type="GO" id="GO:0005524">
    <property type="term" value="F:ATP binding"/>
    <property type="evidence" value="ECO:0007669"/>
    <property type="project" value="UniProtKB-KW"/>
</dbReference>
<dbReference type="Proteomes" id="UP001143309">
    <property type="component" value="Unassembled WGS sequence"/>
</dbReference>
<evidence type="ECO:0000259" key="16">
    <source>
        <dbReference type="Pfam" id="PF13193"/>
    </source>
</evidence>
<dbReference type="GO" id="GO:0005324">
    <property type="term" value="F:long-chain fatty acid transmembrane transporter activity"/>
    <property type="evidence" value="ECO:0007669"/>
    <property type="project" value="TreeGrafter"/>
</dbReference>
<dbReference type="Gene3D" id="3.30.300.30">
    <property type="match status" value="1"/>
</dbReference>
<organism evidence="17 18">
    <name type="scientific">Methylopila turkensis</name>
    <dbReference type="NCBI Taxonomy" id="1437816"/>
    <lineage>
        <taxon>Bacteria</taxon>
        <taxon>Pseudomonadati</taxon>
        <taxon>Pseudomonadota</taxon>
        <taxon>Alphaproteobacteria</taxon>
        <taxon>Hyphomicrobiales</taxon>
        <taxon>Methylopilaceae</taxon>
        <taxon>Methylopila</taxon>
    </lineage>
</organism>
<dbReference type="InterPro" id="IPR020845">
    <property type="entry name" value="AMP-binding_CS"/>
</dbReference>
<proteinExistence type="inferred from homology"/>
<evidence type="ECO:0000256" key="12">
    <source>
        <dbReference type="ARBA" id="ARBA00023140"/>
    </source>
</evidence>
<evidence type="ECO:0000256" key="13">
    <source>
        <dbReference type="ARBA" id="ARBA00046271"/>
    </source>
</evidence>
<dbReference type="GO" id="GO:0005886">
    <property type="term" value="C:plasma membrane"/>
    <property type="evidence" value="ECO:0007669"/>
    <property type="project" value="UniProtKB-SubCell"/>
</dbReference>
<keyword evidence="18" id="KW-1185">Reference proteome</keyword>
<dbReference type="GO" id="GO:0044539">
    <property type="term" value="P:long-chain fatty acid import into cell"/>
    <property type="evidence" value="ECO:0007669"/>
    <property type="project" value="TreeGrafter"/>
</dbReference>
<comment type="caution">
    <text evidence="17">The sequence shown here is derived from an EMBL/GenBank/DDBJ whole genome shotgun (WGS) entry which is preliminary data.</text>
</comment>
<evidence type="ECO:0000256" key="5">
    <source>
        <dbReference type="ARBA" id="ARBA00022598"/>
    </source>
</evidence>
<evidence type="ECO:0000256" key="8">
    <source>
        <dbReference type="ARBA" id="ARBA00022840"/>
    </source>
</evidence>
<evidence type="ECO:0000256" key="9">
    <source>
        <dbReference type="ARBA" id="ARBA00022989"/>
    </source>
</evidence>
<evidence type="ECO:0000256" key="1">
    <source>
        <dbReference type="ARBA" id="ARBA00004651"/>
    </source>
</evidence>
<dbReference type="PANTHER" id="PTHR43107:SF15">
    <property type="entry name" value="FATTY ACID TRANSPORT PROTEIN 3, ISOFORM A"/>
    <property type="match status" value="1"/>
</dbReference>
<evidence type="ECO:0000256" key="11">
    <source>
        <dbReference type="ARBA" id="ARBA00023136"/>
    </source>
</evidence>
<dbReference type="PROSITE" id="PS00455">
    <property type="entry name" value="AMP_BINDING"/>
    <property type="match status" value="1"/>
</dbReference>
<accession>A0A9W6JNB4</accession>
<comment type="subcellular location">
    <subcellularLocation>
        <location evidence="1">Cell membrane</location>
        <topology evidence="1">Multi-pass membrane protein</topology>
    </subcellularLocation>
    <subcellularLocation>
        <location evidence="13">Peroxisome membrane</location>
    </subcellularLocation>
</comment>
<dbReference type="GO" id="GO:0004467">
    <property type="term" value="F:long-chain fatty acid-CoA ligase activity"/>
    <property type="evidence" value="ECO:0007669"/>
    <property type="project" value="TreeGrafter"/>
</dbReference>
<evidence type="ECO:0000313" key="18">
    <source>
        <dbReference type="Proteomes" id="UP001143309"/>
    </source>
</evidence>
<keyword evidence="12" id="KW-0576">Peroxisome</keyword>
<dbReference type="InterPro" id="IPR000873">
    <property type="entry name" value="AMP-dep_synth/lig_dom"/>
</dbReference>
<comment type="similarity">
    <text evidence="2">Belongs to the ATP-dependent AMP-binding enzyme family.</text>
</comment>
<sequence>MSRAGLRAATGLHSSPKQDAPTQPLTVSDNGAREDRMNAPSRLTREWRFIRGAIRALKATTHIGRNRTRVFPHVIAELAATHGDRPALISDKENFSYAELDARANRYARWAQDNGVGKGDVVALMMANRPDYLAFWIGVTRVGGAVALLNTNLGGAPLAHCVAIVRPKHVVVGASLAQAYASAHPLVALDPKPAVWAHGGDAEGWPRVDAAAEALSGDPLPPQELPELSIDDRALFIYTSGTTGMPKAANINHYRLMAISHGFMGAMGIRPDDRMYDCLPMYHTVGGVIAAGSPLLAGASVVIREKFQASRFWRDVVETECTLIEYIGELCRYLVHTPSCPDETRHKVRLACGNGLRPDVWPQFAERFKIPTILEWYAATEGNVALFNFDGMPGAVGRIAPYLRWKFPTKIIRFDVEAGEAVRGPDGRCIECDVGEVGEIVGKILNDPSKPSMRFEGYADAEATSKKVLTDAFEPGDRWFRTGDLMRQDAQGYFYFVDRVGDTFRWRGENVATSEVSETISVFPGVEEVTVYGVDLPGYDGRAGMALIVPAAGDSLDLEGLHAHLAQNLPAYARPVFLRIGTGLEITGTFKQRKVELVKDGANPATVADPLYLAHPVERRYVPLDAELYDALASKRVRL</sequence>
<reference evidence="17" key="1">
    <citation type="journal article" date="2014" name="Int. J. Syst. Evol. Microbiol.">
        <title>Complete genome sequence of Corynebacterium casei LMG S-19264T (=DSM 44701T), isolated from a smear-ripened cheese.</title>
        <authorList>
            <consortium name="US DOE Joint Genome Institute (JGI-PGF)"/>
            <person name="Walter F."/>
            <person name="Albersmeier A."/>
            <person name="Kalinowski J."/>
            <person name="Ruckert C."/>
        </authorList>
    </citation>
    <scope>NUCLEOTIDE SEQUENCE</scope>
    <source>
        <strain evidence="17">VKM B-2748</strain>
    </source>
</reference>
<keyword evidence="3" id="KW-0813">Transport</keyword>
<feature type="domain" description="AMP-binding enzyme C-terminal" evidence="16">
    <location>
        <begin position="519"/>
        <end position="591"/>
    </location>
</feature>
<keyword evidence="6" id="KW-0812">Transmembrane</keyword>
<dbReference type="FunFam" id="3.40.50.12780:FF:000019">
    <property type="entry name" value="Long-chain fatty acid transporter"/>
    <property type="match status" value="1"/>
</dbReference>
<evidence type="ECO:0000256" key="10">
    <source>
        <dbReference type="ARBA" id="ARBA00023055"/>
    </source>
</evidence>
<keyword evidence="4" id="KW-1003">Cell membrane</keyword>
<gene>
    <name evidence="17" type="ORF">GCM10008174_06000</name>
</gene>
<dbReference type="Gene3D" id="3.40.50.12780">
    <property type="entry name" value="N-terminal domain of ligase-like"/>
    <property type="match status" value="1"/>
</dbReference>
<dbReference type="PANTHER" id="PTHR43107">
    <property type="entry name" value="LONG-CHAIN FATTY ACID TRANSPORT PROTEIN"/>
    <property type="match status" value="1"/>
</dbReference>
<evidence type="ECO:0000313" key="17">
    <source>
        <dbReference type="EMBL" id="GLK78859.1"/>
    </source>
</evidence>
<keyword evidence="9" id="KW-1133">Transmembrane helix</keyword>
<dbReference type="NCBIfam" id="NF006134">
    <property type="entry name" value="PRK08279.1"/>
    <property type="match status" value="1"/>
</dbReference>
<keyword evidence="5" id="KW-0436">Ligase</keyword>
<evidence type="ECO:0000259" key="15">
    <source>
        <dbReference type="Pfam" id="PF00501"/>
    </source>
</evidence>
<dbReference type="FunFam" id="3.30.300.30:FF:000002">
    <property type="entry name" value="Long-chain fatty acid transport protein 1"/>
    <property type="match status" value="1"/>
</dbReference>
<feature type="domain" description="AMP-dependent synthetase/ligase" evidence="15">
    <location>
        <begin position="78"/>
        <end position="406"/>
    </location>
</feature>
<dbReference type="InterPro" id="IPR025110">
    <property type="entry name" value="AMP-bd_C"/>
</dbReference>
<dbReference type="Pfam" id="PF13193">
    <property type="entry name" value="AMP-binding_C"/>
    <property type="match status" value="1"/>
</dbReference>
<evidence type="ECO:0000256" key="4">
    <source>
        <dbReference type="ARBA" id="ARBA00022475"/>
    </source>
</evidence>
<dbReference type="SUPFAM" id="SSF56801">
    <property type="entry name" value="Acetyl-CoA synthetase-like"/>
    <property type="match status" value="1"/>
</dbReference>
<keyword evidence="11" id="KW-0472">Membrane</keyword>
<evidence type="ECO:0000256" key="7">
    <source>
        <dbReference type="ARBA" id="ARBA00022741"/>
    </source>
</evidence>
<name>A0A9W6JNB4_9HYPH</name>
<dbReference type="Pfam" id="PF00501">
    <property type="entry name" value="AMP-binding"/>
    <property type="match status" value="1"/>
</dbReference>
<keyword evidence="10" id="KW-0445">Lipid transport</keyword>